<sequence length="69" mass="7438">MARNNVSGSTPPEIRNATQIHVLDLSSNHLVVETDEKIAINDIVSDNEAFGVAGMIINDIHIVISQSNV</sequence>
<dbReference type="Gene3D" id="3.80.10.10">
    <property type="entry name" value="Ribonuclease Inhibitor"/>
    <property type="match status" value="1"/>
</dbReference>
<evidence type="ECO:0000313" key="1">
    <source>
        <dbReference type="EMBL" id="VVA35544.1"/>
    </source>
</evidence>
<evidence type="ECO:0000313" key="2">
    <source>
        <dbReference type="Proteomes" id="UP000327085"/>
    </source>
</evidence>
<proteinExistence type="predicted"/>
<dbReference type="InParanoid" id="A0A5E4G745"/>
<keyword evidence="1" id="KW-0675">Receptor</keyword>
<dbReference type="Proteomes" id="UP000327085">
    <property type="component" value="Chromosome 3"/>
</dbReference>
<gene>
    <name evidence="1" type="ORF">ALMOND_2B017304</name>
</gene>
<reference evidence="2" key="1">
    <citation type="journal article" date="2020" name="Plant J.">
        <title>Transposons played a major role in the diversification between the closely related almond and peach genomes: results from the almond genome sequence.</title>
        <authorList>
            <person name="Alioto T."/>
            <person name="Alexiou K.G."/>
            <person name="Bardil A."/>
            <person name="Barteri F."/>
            <person name="Castanera R."/>
            <person name="Cruz F."/>
            <person name="Dhingra A."/>
            <person name="Duval H."/>
            <person name="Fernandez I Marti A."/>
            <person name="Frias L."/>
            <person name="Galan B."/>
            <person name="Garcia J.L."/>
            <person name="Howad W."/>
            <person name="Gomez-Garrido J."/>
            <person name="Gut M."/>
            <person name="Julca I."/>
            <person name="Morata J."/>
            <person name="Puigdomenech P."/>
            <person name="Ribeca P."/>
            <person name="Rubio Cabetas M.J."/>
            <person name="Vlasova A."/>
            <person name="Wirthensohn M."/>
            <person name="Garcia-Mas J."/>
            <person name="Gabaldon T."/>
            <person name="Casacuberta J.M."/>
            <person name="Arus P."/>
        </authorList>
    </citation>
    <scope>NUCLEOTIDE SEQUENCE [LARGE SCALE GENOMIC DNA]</scope>
    <source>
        <strain evidence="2">cv. Texas</strain>
    </source>
</reference>
<dbReference type="AlphaFoldDB" id="A0A5E4G745"/>
<dbReference type="InterPro" id="IPR032675">
    <property type="entry name" value="LRR_dom_sf"/>
</dbReference>
<organism evidence="1 2">
    <name type="scientific">Prunus dulcis</name>
    <name type="common">Almond</name>
    <name type="synonym">Amygdalus dulcis</name>
    <dbReference type="NCBI Taxonomy" id="3755"/>
    <lineage>
        <taxon>Eukaryota</taxon>
        <taxon>Viridiplantae</taxon>
        <taxon>Streptophyta</taxon>
        <taxon>Embryophyta</taxon>
        <taxon>Tracheophyta</taxon>
        <taxon>Spermatophyta</taxon>
        <taxon>Magnoliopsida</taxon>
        <taxon>eudicotyledons</taxon>
        <taxon>Gunneridae</taxon>
        <taxon>Pentapetalae</taxon>
        <taxon>rosids</taxon>
        <taxon>fabids</taxon>
        <taxon>Rosales</taxon>
        <taxon>Rosaceae</taxon>
        <taxon>Amygdaloideae</taxon>
        <taxon>Amygdaleae</taxon>
        <taxon>Prunus</taxon>
    </lineage>
</organism>
<accession>A0A5E4G745</accession>
<dbReference type="EMBL" id="CABIKO010000395">
    <property type="protein sequence ID" value="VVA35544.1"/>
    <property type="molecule type" value="Genomic_DNA"/>
</dbReference>
<dbReference type="Gramene" id="VVA35544">
    <property type="protein sequence ID" value="VVA35544"/>
    <property type="gene ID" value="Prudul26B017304"/>
</dbReference>
<protein>
    <submittedName>
        <fullName evidence="1">PREDICTED: leucine-rich repeat receptor</fullName>
    </submittedName>
</protein>
<name>A0A5E4G745_PRUDU</name>